<dbReference type="SUPFAM" id="SSF57196">
    <property type="entry name" value="EGF/Laminin"/>
    <property type="match status" value="2"/>
</dbReference>
<keyword evidence="1 6" id="KW-0245">EGF-like domain</keyword>
<dbReference type="Gene3D" id="2.10.25.10">
    <property type="entry name" value="Laminin"/>
    <property type="match status" value="2"/>
</dbReference>
<evidence type="ECO:0000313" key="11">
    <source>
        <dbReference type="RefSeq" id="XP_011312755.1"/>
    </source>
</evidence>
<evidence type="ECO:0000256" key="8">
    <source>
        <dbReference type="SAM" id="SignalP"/>
    </source>
</evidence>
<feature type="region of interest" description="Disordered" evidence="7">
    <location>
        <begin position="270"/>
        <end position="295"/>
    </location>
</feature>
<dbReference type="AlphaFoldDB" id="A0A9R1TNJ1"/>
<keyword evidence="5 6" id="KW-1015">Disulfide bond</keyword>
<dbReference type="GO" id="GO:0005102">
    <property type="term" value="F:signaling receptor binding"/>
    <property type="evidence" value="ECO:0007669"/>
    <property type="project" value="TreeGrafter"/>
</dbReference>
<organism evidence="10 11">
    <name type="scientific">Fopius arisanus</name>
    <dbReference type="NCBI Taxonomy" id="64838"/>
    <lineage>
        <taxon>Eukaryota</taxon>
        <taxon>Metazoa</taxon>
        <taxon>Ecdysozoa</taxon>
        <taxon>Arthropoda</taxon>
        <taxon>Hexapoda</taxon>
        <taxon>Insecta</taxon>
        <taxon>Pterygota</taxon>
        <taxon>Neoptera</taxon>
        <taxon>Endopterygota</taxon>
        <taxon>Hymenoptera</taxon>
        <taxon>Apocrita</taxon>
        <taxon>Ichneumonoidea</taxon>
        <taxon>Braconidae</taxon>
        <taxon>Opiinae</taxon>
        <taxon>Fopius</taxon>
    </lineage>
</organism>
<evidence type="ECO:0000259" key="9">
    <source>
        <dbReference type="PROSITE" id="PS50026"/>
    </source>
</evidence>
<feature type="disulfide bond" evidence="6">
    <location>
        <begin position="202"/>
        <end position="211"/>
    </location>
</feature>
<evidence type="ECO:0000256" key="2">
    <source>
        <dbReference type="ARBA" id="ARBA00022729"/>
    </source>
</evidence>
<dbReference type="PANTHER" id="PTHR14949">
    <property type="entry name" value="EGF-LIKE-DOMAIN, MULTIPLE 7, 8"/>
    <property type="match status" value="1"/>
</dbReference>
<dbReference type="PROSITE" id="PS00022">
    <property type="entry name" value="EGF_1"/>
    <property type="match status" value="1"/>
</dbReference>
<dbReference type="GO" id="GO:0009986">
    <property type="term" value="C:cell surface"/>
    <property type="evidence" value="ECO:0007669"/>
    <property type="project" value="TreeGrafter"/>
</dbReference>
<dbReference type="GO" id="GO:0005509">
    <property type="term" value="F:calcium ion binding"/>
    <property type="evidence" value="ECO:0007669"/>
    <property type="project" value="InterPro"/>
</dbReference>
<dbReference type="PROSITE" id="PS01187">
    <property type="entry name" value="EGF_CA"/>
    <property type="match status" value="1"/>
</dbReference>
<keyword evidence="10" id="KW-1185">Reference proteome</keyword>
<dbReference type="InterPro" id="IPR001881">
    <property type="entry name" value="EGF-like_Ca-bd_dom"/>
</dbReference>
<keyword evidence="3" id="KW-0677">Repeat</keyword>
<feature type="disulfide bond" evidence="6">
    <location>
        <begin position="218"/>
        <end position="228"/>
    </location>
</feature>
<dbReference type="InterPro" id="IPR050969">
    <property type="entry name" value="Dev_Signal_Modulators"/>
</dbReference>
<evidence type="ECO:0000256" key="7">
    <source>
        <dbReference type="SAM" id="MobiDB-lite"/>
    </source>
</evidence>
<dbReference type="PROSITE" id="PS00010">
    <property type="entry name" value="ASX_HYDROXYL"/>
    <property type="match status" value="1"/>
</dbReference>
<dbReference type="KEGG" id="fas:105272354"/>
<keyword evidence="4" id="KW-0175">Coiled coil</keyword>
<feature type="signal peptide" evidence="8">
    <location>
        <begin position="1"/>
        <end position="24"/>
    </location>
</feature>
<dbReference type="OrthoDB" id="6516201at2759"/>
<sequence>MTITRLTGLVSLLILMTSRRPVDATELQFSRNSTRTHHHSHHLHRHHLHSDSVDKSVDTDRRGRIHRSRELDDSSVDDTRTPSPHQEDRPGRLTAVDSTRTGYQGDQRFRAREGFNGFSLTTSPPVYTKHHPGRRVCTRQPPAGNHAGTQIRFTYTQLSTPGFLCCPGWTQVTPTSYGCNRPTCIAPCYNGGICGTHGKCNCPKGFTGTQCQIDVDECITEKPCAQICTNIPGSYECHCRYGFHLQPDGQSCRKNDSDGTALEARDLENDYGITTTTRTDGKPHDTENEVGDGEDENFHGIIRRLNKLEKQFAREKRRETETIQLNTKIDQAVEGVAELRLAAKNALHFLLETFGPVRQDMTNLKSKFELEHRRVDYLIQRVADLDHRLNGQRPGIMNG</sequence>
<dbReference type="RefSeq" id="XP_011312755.1">
    <property type="nucleotide sequence ID" value="XM_011314453.1"/>
</dbReference>
<gene>
    <name evidence="11" type="primary">slow</name>
</gene>
<feature type="compositionally biased region" description="Basic residues" evidence="7">
    <location>
        <begin position="34"/>
        <end position="48"/>
    </location>
</feature>
<dbReference type="GeneID" id="105272354"/>
<dbReference type="InterPro" id="IPR018097">
    <property type="entry name" value="EGF_Ca-bd_CS"/>
</dbReference>
<dbReference type="GO" id="GO:0005576">
    <property type="term" value="C:extracellular region"/>
    <property type="evidence" value="ECO:0007669"/>
    <property type="project" value="TreeGrafter"/>
</dbReference>
<dbReference type="PROSITE" id="PS50026">
    <property type="entry name" value="EGF_3"/>
    <property type="match status" value="2"/>
</dbReference>
<dbReference type="PROSITE" id="PS01186">
    <property type="entry name" value="EGF_2"/>
    <property type="match status" value="2"/>
</dbReference>
<evidence type="ECO:0000313" key="10">
    <source>
        <dbReference type="Proteomes" id="UP000694866"/>
    </source>
</evidence>
<dbReference type="SMART" id="SM00181">
    <property type="entry name" value="EGF"/>
    <property type="match status" value="2"/>
</dbReference>
<dbReference type="CDD" id="cd00054">
    <property type="entry name" value="EGF_CA"/>
    <property type="match status" value="2"/>
</dbReference>
<feature type="chain" id="PRO_5040499795" evidence="8">
    <location>
        <begin position="25"/>
        <end position="399"/>
    </location>
</feature>
<feature type="domain" description="EGF-like" evidence="9">
    <location>
        <begin position="214"/>
        <end position="253"/>
    </location>
</feature>
<dbReference type="InterPro" id="IPR000152">
    <property type="entry name" value="EGF-type_Asp/Asn_hydroxyl_site"/>
</dbReference>
<protein>
    <submittedName>
        <fullName evidence="11">Delta-like protein A isoform X1</fullName>
    </submittedName>
</protein>
<feature type="compositionally biased region" description="Basic and acidic residues" evidence="7">
    <location>
        <begin position="49"/>
        <end position="91"/>
    </location>
</feature>
<feature type="domain" description="EGF-like" evidence="9">
    <location>
        <begin position="180"/>
        <end position="212"/>
    </location>
</feature>
<comment type="caution">
    <text evidence="6">Lacks conserved residue(s) required for the propagation of feature annotation.</text>
</comment>
<dbReference type="InterPro" id="IPR000742">
    <property type="entry name" value="EGF"/>
</dbReference>
<evidence type="ECO:0000256" key="1">
    <source>
        <dbReference type="ARBA" id="ARBA00022536"/>
    </source>
</evidence>
<dbReference type="InterPro" id="IPR049883">
    <property type="entry name" value="NOTCH1_EGF-like"/>
</dbReference>
<dbReference type="Proteomes" id="UP000694866">
    <property type="component" value="Unplaced"/>
</dbReference>
<evidence type="ECO:0000256" key="5">
    <source>
        <dbReference type="ARBA" id="ARBA00023157"/>
    </source>
</evidence>
<reference evidence="11" key="1">
    <citation type="submission" date="2025-08" db="UniProtKB">
        <authorList>
            <consortium name="RefSeq"/>
        </authorList>
    </citation>
    <scope>IDENTIFICATION</scope>
    <source>
        <strain evidence="11">USDA-PBARC FA_bdor</strain>
        <tissue evidence="11">Whole organism</tissue>
    </source>
</reference>
<keyword evidence="2 8" id="KW-0732">Signal</keyword>
<evidence type="ECO:0000256" key="4">
    <source>
        <dbReference type="ARBA" id="ARBA00023054"/>
    </source>
</evidence>
<name>A0A9R1TNJ1_9HYME</name>
<dbReference type="FunFam" id="2.10.25.10:FF:000010">
    <property type="entry name" value="Pro-epidermal growth factor"/>
    <property type="match status" value="1"/>
</dbReference>
<proteinExistence type="predicted"/>
<accession>A0A9R1TNJ1</accession>
<dbReference type="Pfam" id="PF07645">
    <property type="entry name" value="EGF_CA"/>
    <property type="match status" value="1"/>
</dbReference>
<feature type="disulfide bond" evidence="6">
    <location>
        <begin position="184"/>
        <end position="194"/>
    </location>
</feature>
<dbReference type="SMART" id="SM00179">
    <property type="entry name" value="EGF_CA"/>
    <property type="match status" value="1"/>
</dbReference>
<dbReference type="PANTHER" id="PTHR14949:SF56">
    <property type="entry name" value="EGF-LIKE-DOMAIN, MULTIPLE 7"/>
    <property type="match status" value="1"/>
</dbReference>
<dbReference type="CTD" id="38540"/>
<evidence type="ECO:0000256" key="6">
    <source>
        <dbReference type="PROSITE-ProRule" id="PRU00076"/>
    </source>
</evidence>
<feature type="region of interest" description="Disordered" evidence="7">
    <location>
        <begin position="31"/>
        <end position="102"/>
    </location>
</feature>
<evidence type="ECO:0000256" key="3">
    <source>
        <dbReference type="ARBA" id="ARBA00022737"/>
    </source>
</evidence>